<proteinExistence type="predicted"/>
<dbReference type="Proteomes" id="UP000070810">
    <property type="component" value="Unassembled WGS sequence"/>
</dbReference>
<organism evidence="1 2">
    <name type="scientific">Leucobacter chromiiresistens</name>
    <dbReference type="NCBI Taxonomy" id="1079994"/>
    <lineage>
        <taxon>Bacteria</taxon>
        <taxon>Bacillati</taxon>
        <taxon>Actinomycetota</taxon>
        <taxon>Actinomycetes</taxon>
        <taxon>Micrococcales</taxon>
        <taxon>Microbacteriaceae</taxon>
        <taxon>Leucobacter</taxon>
    </lineage>
</organism>
<comment type="caution">
    <text evidence="1">The sequence shown here is derived from an EMBL/GenBank/DDBJ whole genome shotgun (WGS) entry which is preliminary data.</text>
</comment>
<sequence length="419" mass="45651">MTIIVPQDAAEVLEGVPVHGSVEEITAITRYVQDVSADTMQYSTDVQNAQFTLQTERSAAIGSITAKLSEALLPGADAAFRSAEDAKRAFDAYASEVDRIHASARSTREQTEESLSEIRVSAARIEDIAALIRADAAYAWDHGAPGVMPQPHLGPRAEELEADEQDAVVQQLRSMHEHDWTSYASIWRNAIESIEEAKRVWANLVDDRRRAEERLSGALADTAVGQLISLSSGDPESCTFTIAVSMSGELWGVSDDVPQTTKSHPLLKKLIGTESGEHVWEDPPDPAEVAAAWAALEPAERDRLIEETPWVIGNLPGLPFEVRDVANRRMVEFYQRYPHALTPEQLALMADIREILKREEREKAGSPDGSADPPIQVVSLDVTGVVPKVAVGYGDLDTASNTSWQVAGMNSDAHLALEG</sequence>
<reference evidence="1 2" key="1">
    <citation type="journal article" date="2016" name="Front. Microbiol.">
        <title>Genomic Resource of Rice Seed Associated Bacteria.</title>
        <authorList>
            <person name="Midha S."/>
            <person name="Bansal K."/>
            <person name="Sharma S."/>
            <person name="Kumar N."/>
            <person name="Patil P.P."/>
            <person name="Chaudhry V."/>
            <person name="Patil P.B."/>
        </authorList>
    </citation>
    <scope>NUCLEOTIDE SEQUENCE [LARGE SCALE GENOMIC DNA]</scope>
    <source>
        <strain evidence="1 2">NS354</strain>
    </source>
</reference>
<accession>A0A147ENA9</accession>
<gene>
    <name evidence="1" type="ORF">NS354_06820</name>
</gene>
<dbReference type="EMBL" id="LDRK01000032">
    <property type="protein sequence ID" value="KTR85989.1"/>
    <property type="molecule type" value="Genomic_DNA"/>
</dbReference>
<evidence type="ECO:0000313" key="1">
    <source>
        <dbReference type="EMBL" id="KTR85989.1"/>
    </source>
</evidence>
<keyword evidence="2" id="KW-1185">Reference proteome</keyword>
<dbReference type="OrthoDB" id="3259161at2"/>
<dbReference type="PATRIC" id="fig|1079994.3.peg.1481"/>
<name>A0A147ENA9_9MICO</name>
<dbReference type="AlphaFoldDB" id="A0A147ENA9"/>
<evidence type="ECO:0000313" key="2">
    <source>
        <dbReference type="Proteomes" id="UP000070810"/>
    </source>
</evidence>
<protein>
    <submittedName>
        <fullName evidence="1">Uncharacterized protein</fullName>
    </submittedName>
</protein>
<dbReference type="RefSeq" id="WP_058593822.1">
    <property type="nucleotide sequence ID" value="NZ_LDRK01000032.1"/>
</dbReference>